<keyword evidence="2" id="KW-0732">Signal</keyword>
<dbReference type="InterPro" id="IPR007111">
    <property type="entry name" value="NACHT_NTPase"/>
</dbReference>
<keyword evidence="1" id="KW-1133">Transmembrane helix</keyword>
<dbReference type="Pfam" id="PF05729">
    <property type="entry name" value="NACHT"/>
    <property type="match status" value="1"/>
</dbReference>
<dbReference type="Gene3D" id="2.60.40.10">
    <property type="entry name" value="Immunoglobulins"/>
    <property type="match status" value="1"/>
</dbReference>
<accession>A0A2G8KU97</accession>
<keyword evidence="1" id="KW-0812">Transmembrane</keyword>
<feature type="signal peptide" evidence="2">
    <location>
        <begin position="1"/>
        <end position="21"/>
    </location>
</feature>
<dbReference type="InterPro" id="IPR027417">
    <property type="entry name" value="P-loop_NTPase"/>
</dbReference>
<dbReference type="SUPFAM" id="SSF52540">
    <property type="entry name" value="P-loop containing nucleoside triphosphate hydrolases"/>
    <property type="match status" value="1"/>
</dbReference>
<dbReference type="AlphaFoldDB" id="A0A2G8KU97"/>
<organism evidence="4 5">
    <name type="scientific">Stichopus japonicus</name>
    <name type="common">Sea cucumber</name>
    <dbReference type="NCBI Taxonomy" id="307972"/>
    <lineage>
        <taxon>Eukaryota</taxon>
        <taxon>Metazoa</taxon>
        <taxon>Echinodermata</taxon>
        <taxon>Eleutherozoa</taxon>
        <taxon>Echinozoa</taxon>
        <taxon>Holothuroidea</taxon>
        <taxon>Aspidochirotacea</taxon>
        <taxon>Aspidochirotida</taxon>
        <taxon>Stichopodidae</taxon>
        <taxon>Apostichopus</taxon>
    </lineage>
</organism>
<evidence type="ECO:0000256" key="1">
    <source>
        <dbReference type="SAM" id="Phobius"/>
    </source>
</evidence>
<dbReference type="PROSITE" id="PS50837">
    <property type="entry name" value="NACHT"/>
    <property type="match status" value="1"/>
</dbReference>
<keyword evidence="5" id="KW-1185">Reference proteome</keyword>
<dbReference type="PANTHER" id="PTHR46312:SF2">
    <property type="entry name" value="NUCLEOTIDE-BINDING OLIGOMERIZATION DOMAIN-CONTAINING PROTEIN 2-LIKE"/>
    <property type="match status" value="1"/>
</dbReference>
<evidence type="ECO:0000256" key="2">
    <source>
        <dbReference type="SAM" id="SignalP"/>
    </source>
</evidence>
<evidence type="ECO:0000259" key="3">
    <source>
        <dbReference type="PROSITE" id="PS50837"/>
    </source>
</evidence>
<dbReference type="EMBL" id="MRZV01000365">
    <property type="protein sequence ID" value="PIK51571.1"/>
    <property type="molecule type" value="Genomic_DNA"/>
</dbReference>
<dbReference type="Gene3D" id="3.40.50.300">
    <property type="entry name" value="P-loop containing nucleotide triphosphate hydrolases"/>
    <property type="match status" value="1"/>
</dbReference>
<dbReference type="InterPro" id="IPR036179">
    <property type="entry name" value="Ig-like_dom_sf"/>
</dbReference>
<dbReference type="SMART" id="SM00409">
    <property type="entry name" value="IG"/>
    <property type="match status" value="2"/>
</dbReference>
<gene>
    <name evidence="4" type="ORF">BSL78_11533</name>
</gene>
<feature type="chain" id="PRO_5013546678" description="NACHT domain-containing protein" evidence="2">
    <location>
        <begin position="22"/>
        <end position="1112"/>
    </location>
</feature>
<protein>
    <recommendedName>
        <fullName evidence="3">NACHT domain-containing protein</fullName>
    </recommendedName>
</protein>
<dbReference type="Proteomes" id="UP000230750">
    <property type="component" value="Unassembled WGS sequence"/>
</dbReference>
<dbReference type="InterPro" id="IPR013783">
    <property type="entry name" value="Ig-like_fold"/>
</dbReference>
<sequence>MGLKLLDVLLLTAAVPYILVANPDECERTQYIEVGSNYTLRCSFGVDFYSVLWYDSVDYITTTPIVMLQEDKIIYDDGSSRDYDITINGSLKIHNVSIIHESTFLAITFERKGSEPSLHYVAVIVTVTPDKDFPLIDVCRNNKSLCFTEVTDDDVITCSVEKARPNITLQWSVRSDISDMYIESQTRRTLNHNASFSSYTTLDVSSLKSKLLSFLVCKAFQSYEVLVKNESAILVQQGSVDYELIQQTQVLVERNSKLTLQCGNDDTIYLVWKKLSEEYITHDYVVATFFDENSQSSSSENLEVKENGALEINQAQIQDGGLYSCTFTDGTINDNLLYNVQVYVNPEPPYPVVDGCSEDRYCLIGIHREGRLSCSLHGVRPVVDIQLRTFFSSDKNKISFFDEKLKITTEKETFDVYLTAQYNFHGSSNGRLTIECIAYPDEDTPLDWSKLFDLILISDPAMSTENVIHTNQLTSATIVKDQSTLFVMMVVLGSALVLMLLLIAIIYQVMKNKNKKQIKTNFTGEMESMIPNHITDFTAKKGLFLQELRIHYEKLCQTICPIPFINEKMFSVDDLYVEGGIEISMSVKHGHHVWKRLDSHHDIFNPELVKSKIRIIIGDPGYGKSTLGIQMVYDWCKGVKISPLSNIEFVIFIRFRQLGKIKSLFEAIKLFLLPIDSQLTVTDVETIIRKSTSTLLILDGYDEIVDISEYLKSDFCHILARTKLQQLHVVVTTRTHCYPKKIAPSNILIRLSGFDHEARTRYTKKAFVASDENATHPLLESVQKNPIHGDICEIPFLFVMYVHIIQETGTEMMFDTVTSFFRYIIKCFHSHHINKYNDDLNAIATVFEKNHAELDEVAFSGLAGDENVSWNRGELLSKIGKDFYECYVLIGILVVEEILFYVDKYSALSSDIIQRKPVVRFFHKLIGEWYAAHYLATQIKSKSSSAVREILKQLDPFNLQYVYRFTCGIDSDAADRIIQYLKTIKDGEKLAILCLLEMSGTVDNIKATIKEMCDEIIYISLDHSRFLQRSTVQLIEMASRVQIPMRCINLEKCFHLVDSSKSRITLSSGLQLPSLSMVKQLKFTEIGREMTYDEFNDLLQYSVICEGLEQLT</sequence>
<dbReference type="PANTHER" id="PTHR46312">
    <property type="entry name" value="NACHT DOMAIN-CONTAINING PROTEIN"/>
    <property type="match status" value="1"/>
</dbReference>
<keyword evidence="1" id="KW-0472">Membrane</keyword>
<dbReference type="SUPFAM" id="SSF48726">
    <property type="entry name" value="Immunoglobulin"/>
    <property type="match status" value="2"/>
</dbReference>
<feature type="transmembrane region" description="Helical" evidence="1">
    <location>
        <begin position="485"/>
        <end position="507"/>
    </location>
</feature>
<dbReference type="OrthoDB" id="120976at2759"/>
<name>A0A2G8KU97_STIJA</name>
<evidence type="ECO:0000313" key="5">
    <source>
        <dbReference type="Proteomes" id="UP000230750"/>
    </source>
</evidence>
<dbReference type="InterPro" id="IPR003599">
    <property type="entry name" value="Ig_sub"/>
</dbReference>
<evidence type="ECO:0000313" key="4">
    <source>
        <dbReference type="EMBL" id="PIK51571.1"/>
    </source>
</evidence>
<reference evidence="4 5" key="1">
    <citation type="journal article" date="2017" name="PLoS Biol.">
        <title>The sea cucumber genome provides insights into morphological evolution and visceral regeneration.</title>
        <authorList>
            <person name="Zhang X."/>
            <person name="Sun L."/>
            <person name="Yuan J."/>
            <person name="Sun Y."/>
            <person name="Gao Y."/>
            <person name="Zhang L."/>
            <person name="Li S."/>
            <person name="Dai H."/>
            <person name="Hamel J.F."/>
            <person name="Liu C."/>
            <person name="Yu Y."/>
            <person name="Liu S."/>
            <person name="Lin W."/>
            <person name="Guo K."/>
            <person name="Jin S."/>
            <person name="Xu P."/>
            <person name="Storey K.B."/>
            <person name="Huan P."/>
            <person name="Zhang T."/>
            <person name="Zhou Y."/>
            <person name="Zhang J."/>
            <person name="Lin C."/>
            <person name="Li X."/>
            <person name="Xing L."/>
            <person name="Huo D."/>
            <person name="Sun M."/>
            <person name="Wang L."/>
            <person name="Mercier A."/>
            <person name="Li F."/>
            <person name="Yang H."/>
            <person name="Xiang J."/>
        </authorList>
    </citation>
    <scope>NUCLEOTIDE SEQUENCE [LARGE SCALE GENOMIC DNA]</scope>
    <source>
        <strain evidence="4">Shaxun</strain>
        <tissue evidence="4">Muscle</tissue>
    </source>
</reference>
<dbReference type="STRING" id="307972.A0A2G8KU97"/>
<proteinExistence type="predicted"/>
<comment type="caution">
    <text evidence="4">The sequence shown here is derived from an EMBL/GenBank/DDBJ whole genome shotgun (WGS) entry which is preliminary data.</text>
</comment>
<feature type="domain" description="NACHT" evidence="3">
    <location>
        <begin position="612"/>
        <end position="735"/>
    </location>
</feature>